<dbReference type="Proteomes" id="UP000295578">
    <property type="component" value="Unassembled WGS sequence"/>
</dbReference>
<dbReference type="InterPro" id="IPR050109">
    <property type="entry name" value="HTH-type_TetR-like_transc_reg"/>
</dbReference>
<dbReference type="PRINTS" id="PR00455">
    <property type="entry name" value="HTHTETR"/>
</dbReference>
<dbReference type="EMBL" id="SMKY01000287">
    <property type="protein sequence ID" value="TDD67463.1"/>
    <property type="molecule type" value="Genomic_DNA"/>
</dbReference>
<keyword evidence="3" id="KW-0804">Transcription</keyword>
<accession>A0A4R5A626</accession>
<dbReference type="RefSeq" id="WP_132203473.1">
    <property type="nucleotide sequence ID" value="NZ_SMKY01000287.1"/>
</dbReference>
<evidence type="ECO:0000313" key="7">
    <source>
        <dbReference type="Proteomes" id="UP000295578"/>
    </source>
</evidence>
<evidence type="ECO:0000256" key="4">
    <source>
        <dbReference type="PROSITE-ProRule" id="PRU00335"/>
    </source>
</evidence>
<dbReference type="PANTHER" id="PTHR30055:SF234">
    <property type="entry name" value="HTH-TYPE TRANSCRIPTIONAL REGULATOR BETI"/>
    <property type="match status" value="1"/>
</dbReference>
<evidence type="ECO:0000256" key="3">
    <source>
        <dbReference type="ARBA" id="ARBA00023163"/>
    </source>
</evidence>
<evidence type="ECO:0000259" key="5">
    <source>
        <dbReference type="PROSITE" id="PS50977"/>
    </source>
</evidence>
<dbReference type="PROSITE" id="PS01081">
    <property type="entry name" value="HTH_TETR_1"/>
    <property type="match status" value="1"/>
</dbReference>
<feature type="domain" description="HTH tetR-type" evidence="5">
    <location>
        <begin position="13"/>
        <end position="73"/>
    </location>
</feature>
<evidence type="ECO:0000256" key="2">
    <source>
        <dbReference type="ARBA" id="ARBA00023125"/>
    </source>
</evidence>
<dbReference type="AlphaFoldDB" id="A0A4R5A626"/>
<evidence type="ECO:0000313" key="6">
    <source>
        <dbReference type="EMBL" id="TDD67463.1"/>
    </source>
</evidence>
<dbReference type="InterPro" id="IPR001647">
    <property type="entry name" value="HTH_TetR"/>
</dbReference>
<dbReference type="GO" id="GO:0003700">
    <property type="term" value="F:DNA-binding transcription factor activity"/>
    <property type="evidence" value="ECO:0007669"/>
    <property type="project" value="TreeGrafter"/>
</dbReference>
<evidence type="ECO:0000256" key="1">
    <source>
        <dbReference type="ARBA" id="ARBA00023015"/>
    </source>
</evidence>
<dbReference type="Pfam" id="PF17754">
    <property type="entry name" value="TetR_C_14"/>
    <property type="match status" value="1"/>
</dbReference>
<dbReference type="InterPro" id="IPR023772">
    <property type="entry name" value="DNA-bd_HTH_TetR-type_CS"/>
</dbReference>
<dbReference type="Pfam" id="PF00440">
    <property type="entry name" value="TetR_N"/>
    <property type="match status" value="1"/>
</dbReference>
<organism evidence="6 7">
    <name type="scientific">Actinomadura darangshiensis</name>
    <dbReference type="NCBI Taxonomy" id="705336"/>
    <lineage>
        <taxon>Bacteria</taxon>
        <taxon>Bacillati</taxon>
        <taxon>Actinomycetota</taxon>
        <taxon>Actinomycetes</taxon>
        <taxon>Streptosporangiales</taxon>
        <taxon>Thermomonosporaceae</taxon>
        <taxon>Actinomadura</taxon>
    </lineage>
</organism>
<keyword evidence="2 4" id="KW-0238">DNA-binding</keyword>
<reference evidence="6 7" key="1">
    <citation type="submission" date="2019-03" db="EMBL/GenBank/DDBJ databases">
        <title>Draft genome sequences of novel Actinobacteria.</title>
        <authorList>
            <person name="Sahin N."/>
            <person name="Ay H."/>
            <person name="Saygin H."/>
        </authorList>
    </citation>
    <scope>NUCLEOTIDE SEQUENCE [LARGE SCALE GENOMIC DNA]</scope>
    <source>
        <strain evidence="6 7">DSM 45941</strain>
    </source>
</reference>
<keyword evidence="1" id="KW-0805">Transcription regulation</keyword>
<keyword evidence="7" id="KW-1185">Reference proteome</keyword>
<dbReference type="InterPro" id="IPR009057">
    <property type="entry name" value="Homeodomain-like_sf"/>
</dbReference>
<proteinExistence type="predicted"/>
<dbReference type="Gene3D" id="1.10.10.60">
    <property type="entry name" value="Homeodomain-like"/>
    <property type="match status" value="1"/>
</dbReference>
<dbReference type="PROSITE" id="PS50977">
    <property type="entry name" value="HTH_TETR_2"/>
    <property type="match status" value="1"/>
</dbReference>
<sequence>MAPKQGLRELKKARTRAAIQKEALRLFRERGYEATTVEQVAQAAEVAHTTVFRYFPTKEDLVISDEADPLVFASLRAQPPDLTPLQALRAALRDVLGSFTPDDLAAGHDRTVLILSVPALRGVAFGNFIDTMRTVTVILADRTGRPEDDVRTLTGAAFGIMLDLMLRWSDDPALNLPEALDKALATLDPAQ</sequence>
<dbReference type="OrthoDB" id="956698at2"/>
<protein>
    <submittedName>
        <fullName evidence="6">TetR family transcriptional regulator</fullName>
    </submittedName>
</protein>
<name>A0A4R5A626_9ACTN</name>
<dbReference type="PANTHER" id="PTHR30055">
    <property type="entry name" value="HTH-TYPE TRANSCRIPTIONAL REGULATOR RUTR"/>
    <property type="match status" value="1"/>
</dbReference>
<dbReference type="GO" id="GO:0000976">
    <property type="term" value="F:transcription cis-regulatory region binding"/>
    <property type="evidence" value="ECO:0007669"/>
    <property type="project" value="TreeGrafter"/>
</dbReference>
<comment type="caution">
    <text evidence="6">The sequence shown here is derived from an EMBL/GenBank/DDBJ whole genome shotgun (WGS) entry which is preliminary data.</text>
</comment>
<dbReference type="Gene3D" id="1.10.357.10">
    <property type="entry name" value="Tetracycline Repressor, domain 2"/>
    <property type="match status" value="1"/>
</dbReference>
<dbReference type="SUPFAM" id="SSF46689">
    <property type="entry name" value="Homeodomain-like"/>
    <property type="match status" value="1"/>
</dbReference>
<feature type="DNA-binding region" description="H-T-H motif" evidence="4">
    <location>
        <begin position="36"/>
        <end position="55"/>
    </location>
</feature>
<gene>
    <name evidence="6" type="ORF">E1293_38010</name>
</gene>
<dbReference type="InterPro" id="IPR041347">
    <property type="entry name" value="MftR_C"/>
</dbReference>